<dbReference type="EMBL" id="BGPR01000080">
    <property type="protein sequence ID" value="GBL91565.1"/>
    <property type="molecule type" value="Genomic_DNA"/>
</dbReference>
<reference evidence="1 2" key="1">
    <citation type="journal article" date="2019" name="Sci. Rep.">
        <title>Orb-weaving spider Araneus ventricosus genome elucidates the spidroin gene catalogue.</title>
        <authorList>
            <person name="Kono N."/>
            <person name="Nakamura H."/>
            <person name="Ohtoshi R."/>
            <person name="Moran D.A.P."/>
            <person name="Shinohara A."/>
            <person name="Yoshida Y."/>
            <person name="Fujiwara M."/>
            <person name="Mori M."/>
            <person name="Tomita M."/>
            <person name="Arakawa K."/>
        </authorList>
    </citation>
    <scope>NUCLEOTIDE SEQUENCE [LARGE SCALE GENOMIC DNA]</scope>
</reference>
<keyword evidence="2" id="KW-1185">Reference proteome</keyword>
<organism evidence="1 2">
    <name type="scientific">Araneus ventricosus</name>
    <name type="common">Orbweaver spider</name>
    <name type="synonym">Epeira ventricosa</name>
    <dbReference type="NCBI Taxonomy" id="182803"/>
    <lineage>
        <taxon>Eukaryota</taxon>
        <taxon>Metazoa</taxon>
        <taxon>Ecdysozoa</taxon>
        <taxon>Arthropoda</taxon>
        <taxon>Chelicerata</taxon>
        <taxon>Arachnida</taxon>
        <taxon>Araneae</taxon>
        <taxon>Araneomorphae</taxon>
        <taxon>Entelegynae</taxon>
        <taxon>Araneoidea</taxon>
        <taxon>Araneidae</taxon>
        <taxon>Araneus</taxon>
    </lineage>
</organism>
<comment type="caution">
    <text evidence="1">The sequence shown here is derived from an EMBL/GenBank/DDBJ whole genome shotgun (WGS) entry which is preliminary data.</text>
</comment>
<gene>
    <name evidence="1" type="ORF">AVEN_23627_1</name>
</gene>
<dbReference type="Proteomes" id="UP000499080">
    <property type="component" value="Unassembled WGS sequence"/>
</dbReference>
<sequence>MPCQSTTRRKPTNALSTNTLSISAGIWETRRMMPAFNSASLVTCPRYTRSLRKPHSQKFQGFRSGDLDRQAFGLFPVSRTFNCV</sequence>
<evidence type="ECO:0000313" key="1">
    <source>
        <dbReference type="EMBL" id="GBL91565.1"/>
    </source>
</evidence>
<proteinExistence type="predicted"/>
<accession>A0A4Y2BJN5</accession>
<protein>
    <submittedName>
        <fullName evidence="1">Uncharacterized protein</fullName>
    </submittedName>
</protein>
<name>A0A4Y2BJN5_ARAVE</name>
<dbReference type="AlphaFoldDB" id="A0A4Y2BJN5"/>
<evidence type="ECO:0000313" key="2">
    <source>
        <dbReference type="Proteomes" id="UP000499080"/>
    </source>
</evidence>